<proteinExistence type="predicted"/>
<keyword evidence="3" id="KW-1185">Reference proteome</keyword>
<dbReference type="Pfam" id="PF03358">
    <property type="entry name" value="FMN_red"/>
    <property type="match status" value="1"/>
</dbReference>
<dbReference type="GO" id="GO:0016491">
    <property type="term" value="F:oxidoreductase activity"/>
    <property type="evidence" value="ECO:0007669"/>
    <property type="project" value="InterPro"/>
</dbReference>
<feature type="domain" description="NADPH-dependent FMN reductase-like" evidence="1">
    <location>
        <begin position="7"/>
        <end position="147"/>
    </location>
</feature>
<dbReference type="SUPFAM" id="SSF52218">
    <property type="entry name" value="Flavoproteins"/>
    <property type="match status" value="1"/>
</dbReference>
<dbReference type="InterPro" id="IPR050712">
    <property type="entry name" value="NAD(P)H-dep_reductase"/>
</dbReference>
<protein>
    <submittedName>
        <fullName evidence="2">Flavoprotein</fullName>
    </submittedName>
</protein>
<name>H8G6J8_9PSEU</name>
<dbReference type="Proteomes" id="UP000004705">
    <property type="component" value="Chromosome"/>
</dbReference>
<dbReference type="PANTHER" id="PTHR30543:SF21">
    <property type="entry name" value="NAD(P)H-DEPENDENT FMN REDUCTASE LOT6"/>
    <property type="match status" value="1"/>
</dbReference>
<dbReference type="GO" id="GO:0005829">
    <property type="term" value="C:cytosol"/>
    <property type="evidence" value="ECO:0007669"/>
    <property type="project" value="TreeGrafter"/>
</dbReference>
<dbReference type="AlphaFoldDB" id="H8G6J8"/>
<dbReference type="Gene3D" id="3.40.50.360">
    <property type="match status" value="1"/>
</dbReference>
<gene>
    <name evidence="2" type="ORF">SacazDRAFT_02394</name>
</gene>
<dbReference type="RefSeq" id="WP_005441799.1">
    <property type="nucleotide sequence ID" value="NZ_CM001466.1"/>
</dbReference>
<sequence length="199" mass="20899">MTATRAIKVLGLGGSLRNGSQSERALRIALAGAEEFGATTSALTGEALQLPFYDAGVVDRTDRARELVEAVREADGVVVVSPGYHGALSGLVKNALDYVEDLRDDGRPYLHGRAVGLIAVAHGWQAAVTTLNQMRTIAHALRGWPTPFGGAVNSAEVKFDETGGASEERIERNLRLIGRQVTEFASAQLAAGFGASPSG</sequence>
<reference evidence="2 3" key="1">
    <citation type="journal article" date="2012" name="Stand. Genomic Sci.">
        <title>Genome sequence of the soil bacterium Saccharomonospora azurea type strain (NA-128(T)).</title>
        <authorList>
            <person name="Klenk H.P."/>
            <person name="Held B."/>
            <person name="Lucas S."/>
            <person name="Lapidus A."/>
            <person name="Copeland A."/>
            <person name="Hammon N."/>
            <person name="Pitluck S."/>
            <person name="Goodwin L.A."/>
            <person name="Han C."/>
            <person name="Tapia R."/>
            <person name="Brambilla E.M."/>
            <person name="Potter G."/>
            <person name="Land M."/>
            <person name="Ivanova N."/>
            <person name="Rohde M."/>
            <person name="Goker M."/>
            <person name="Detter J.C."/>
            <person name="Kyrpides N.C."/>
            <person name="Woyke T."/>
        </authorList>
    </citation>
    <scope>NUCLEOTIDE SEQUENCE [LARGE SCALE GENOMIC DNA]</scope>
    <source>
        <strain evidence="2 3">NA-128</strain>
    </source>
</reference>
<evidence type="ECO:0000259" key="1">
    <source>
        <dbReference type="Pfam" id="PF03358"/>
    </source>
</evidence>
<dbReference type="EMBL" id="CM001466">
    <property type="protein sequence ID" value="EHY89300.1"/>
    <property type="molecule type" value="Genomic_DNA"/>
</dbReference>
<accession>H8G6J8</accession>
<dbReference type="PANTHER" id="PTHR30543">
    <property type="entry name" value="CHROMATE REDUCTASE"/>
    <property type="match status" value="1"/>
</dbReference>
<dbReference type="InterPro" id="IPR029039">
    <property type="entry name" value="Flavoprotein-like_sf"/>
</dbReference>
<dbReference type="OrthoDB" id="9812295at2"/>
<evidence type="ECO:0000313" key="2">
    <source>
        <dbReference type="EMBL" id="EHY89300.1"/>
    </source>
</evidence>
<dbReference type="HOGENOM" id="CLU_055322_1_1_11"/>
<organism evidence="2 3">
    <name type="scientific">Saccharomonospora azurea NA-128</name>
    <dbReference type="NCBI Taxonomy" id="882081"/>
    <lineage>
        <taxon>Bacteria</taxon>
        <taxon>Bacillati</taxon>
        <taxon>Actinomycetota</taxon>
        <taxon>Actinomycetes</taxon>
        <taxon>Pseudonocardiales</taxon>
        <taxon>Pseudonocardiaceae</taxon>
        <taxon>Saccharomonospora</taxon>
    </lineage>
</organism>
<dbReference type="InterPro" id="IPR005025">
    <property type="entry name" value="FMN_Rdtase-like_dom"/>
</dbReference>
<dbReference type="GO" id="GO:0010181">
    <property type="term" value="F:FMN binding"/>
    <property type="evidence" value="ECO:0007669"/>
    <property type="project" value="TreeGrafter"/>
</dbReference>
<evidence type="ECO:0000313" key="3">
    <source>
        <dbReference type="Proteomes" id="UP000004705"/>
    </source>
</evidence>